<evidence type="ECO:0008006" key="3">
    <source>
        <dbReference type="Google" id="ProtNLM"/>
    </source>
</evidence>
<dbReference type="Proteomes" id="UP001317870">
    <property type="component" value="Chromosome"/>
</dbReference>
<gene>
    <name evidence="1" type="ORF">IFM12276_46380</name>
</gene>
<accession>A0ABN6UA19</accession>
<dbReference type="RefSeq" id="WP_281874745.1">
    <property type="nucleotide sequence ID" value="NZ_AP026976.1"/>
</dbReference>
<dbReference type="EMBL" id="AP026978">
    <property type="protein sequence ID" value="BDU01610.1"/>
    <property type="molecule type" value="Genomic_DNA"/>
</dbReference>
<keyword evidence="2" id="KW-1185">Reference proteome</keyword>
<organism evidence="1 2">
    <name type="scientific">Nocardia sputorum</name>
    <dbReference type="NCBI Taxonomy" id="2984338"/>
    <lineage>
        <taxon>Bacteria</taxon>
        <taxon>Bacillati</taxon>
        <taxon>Actinomycetota</taxon>
        <taxon>Actinomycetes</taxon>
        <taxon>Mycobacteriales</taxon>
        <taxon>Nocardiaceae</taxon>
        <taxon>Nocardia</taxon>
    </lineage>
</organism>
<name>A0ABN6UA19_9NOCA</name>
<sequence>MFHNTMRITDGHLEQFKVAVQRAVAFVAEHGPQLLVQVFLDEDRGLAHSFQLYRDSEAVLAHWKLSDPYIQDVMEHCSIQSFETYGEMSDEVLDGLRAGPVGEVTVRRALTGFTRF</sequence>
<evidence type="ECO:0000313" key="2">
    <source>
        <dbReference type="Proteomes" id="UP001317870"/>
    </source>
</evidence>
<proteinExistence type="predicted"/>
<protein>
    <recommendedName>
        <fullName evidence="3">ABM domain-containing protein</fullName>
    </recommendedName>
</protein>
<evidence type="ECO:0000313" key="1">
    <source>
        <dbReference type="EMBL" id="BDU01610.1"/>
    </source>
</evidence>
<reference evidence="1 2" key="1">
    <citation type="submission" date="2022-11" db="EMBL/GenBank/DDBJ databases">
        <title>Genome Sequencing of Nocardia sp. ON39_IFM12276 and assembly.</title>
        <authorList>
            <person name="Shimojima M."/>
            <person name="Toyokawa M."/>
            <person name="Uesaka K."/>
        </authorList>
    </citation>
    <scope>NUCLEOTIDE SEQUENCE [LARGE SCALE GENOMIC DNA]</scope>
    <source>
        <strain evidence="1 2">IFM 12276</strain>
    </source>
</reference>